<sequence length="196" mass="22457">MVVFFLRVSFRLKIRTRISEDLSPGDLISIPDGGRLKKGTIQLFVKEAIYLDYDECLKLLLVMKNGLLYLWSSSLDGRSSSLDLEDVISEADIFCSTQVALLCFVKEVSDPPFLDTRDIWAEIDTRFLISQFHVSNYYIVWKKSMWKKLLNTFDPVLVAQTVCGIYKVIDFTALLAARTVVSNLHKNAKKSFLRQC</sequence>
<comment type="caution">
    <text evidence="1">The sequence shown here is derived from an EMBL/GenBank/DDBJ whole genome shotgun (WGS) entry which is preliminary data.</text>
</comment>
<dbReference type="EMBL" id="JAJJMB010000948">
    <property type="protein sequence ID" value="KAI3960221.1"/>
    <property type="molecule type" value="Genomic_DNA"/>
</dbReference>
<dbReference type="Proteomes" id="UP001202328">
    <property type="component" value="Unassembled WGS sequence"/>
</dbReference>
<gene>
    <name evidence="1" type="ORF">MKW98_016945</name>
</gene>
<name>A0AAD4TKF8_9MAGN</name>
<reference evidence="1" key="1">
    <citation type="submission" date="2022-04" db="EMBL/GenBank/DDBJ databases">
        <title>A functionally conserved STORR gene fusion in Papaver species that diverged 16.8 million years ago.</title>
        <authorList>
            <person name="Catania T."/>
        </authorList>
    </citation>
    <scope>NUCLEOTIDE SEQUENCE</scope>
    <source>
        <strain evidence="1">S-188037</strain>
    </source>
</reference>
<dbReference type="AlphaFoldDB" id="A0AAD4TKF8"/>
<evidence type="ECO:0000313" key="1">
    <source>
        <dbReference type="EMBL" id="KAI3960221.1"/>
    </source>
</evidence>
<protein>
    <submittedName>
        <fullName evidence="1">Uncharacterized protein</fullName>
    </submittedName>
</protein>
<accession>A0AAD4TKF8</accession>
<organism evidence="1 2">
    <name type="scientific">Papaver atlanticum</name>
    <dbReference type="NCBI Taxonomy" id="357466"/>
    <lineage>
        <taxon>Eukaryota</taxon>
        <taxon>Viridiplantae</taxon>
        <taxon>Streptophyta</taxon>
        <taxon>Embryophyta</taxon>
        <taxon>Tracheophyta</taxon>
        <taxon>Spermatophyta</taxon>
        <taxon>Magnoliopsida</taxon>
        <taxon>Ranunculales</taxon>
        <taxon>Papaveraceae</taxon>
        <taxon>Papaveroideae</taxon>
        <taxon>Papaver</taxon>
    </lineage>
</organism>
<keyword evidence="2" id="KW-1185">Reference proteome</keyword>
<evidence type="ECO:0000313" key="2">
    <source>
        <dbReference type="Proteomes" id="UP001202328"/>
    </source>
</evidence>
<proteinExistence type="predicted"/>